<organism evidence="6 7">
    <name type="scientific">Ensete ventricosum</name>
    <name type="common">Abyssinian banana</name>
    <name type="synonym">Musa ensete</name>
    <dbReference type="NCBI Taxonomy" id="4639"/>
    <lineage>
        <taxon>Eukaryota</taxon>
        <taxon>Viridiplantae</taxon>
        <taxon>Streptophyta</taxon>
        <taxon>Embryophyta</taxon>
        <taxon>Tracheophyta</taxon>
        <taxon>Spermatophyta</taxon>
        <taxon>Magnoliopsida</taxon>
        <taxon>Liliopsida</taxon>
        <taxon>Zingiberales</taxon>
        <taxon>Musaceae</taxon>
        <taxon>Ensete</taxon>
    </lineage>
</organism>
<dbReference type="Gene3D" id="1.10.10.1410">
    <property type="match status" value="1"/>
</dbReference>
<dbReference type="Pfam" id="PF00428">
    <property type="entry name" value="Ribosomal_60s"/>
    <property type="match status" value="1"/>
</dbReference>
<accession>A0AAV8QRR6</accession>
<dbReference type="GO" id="GO:0022625">
    <property type="term" value="C:cytosolic large ribosomal subunit"/>
    <property type="evidence" value="ECO:0007669"/>
    <property type="project" value="InterPro"/>
</dbReference>
<dbReference type="PANTHER" id="PTHR21141:SF5">
    <property type="entry name" value="LARGE RIBOSOMAL SUBUNIT PROTEIN P2"/>
    <property type="match status" value="1"/>
</dbReference>
<dbReference type="PANTHER" id="PTHR21141">
    <property type="entry name" value="60S ACIDIC RIBOSOMAL PROTEIN FAMILY MEMBER"/>
    <property type="match status" value="1"/>
</dbReference>
<dbReference type="GO" id="GO:0003735">
    <property type="term" value="F:structural constituent of ribosome"/>
    <property type="evidence" value="ECO:0007669"/>
    <property type="project" value="InterPro"/>
</dbReference>
<dbReference type="InterPro" id="IPR027534">
    <property type="entry name" value="Ribosomal_P1/P2"/>
</dbReference>
<comment type="caution">
    <text evidence="6">The sequence shown here is derived from an EMBL/GenBank/DDBJ whole genome shotgun (WGS) entry which is preliminary data.</text>
</comment>
<dbReference type="FunFam" id="1.10.10.1410:FF:000002">
    <property type="entry name" value="60S acidic ribosomal protein P2"/>
    <property type="match status" value="1"/>
</dbReference>
<dbReference type="CDD" id="cd05833">
    <property type="entry name" value="Ribosomal_P2"/>
    <property type="match status" value="1"/>
</dbReference>
<reference evidence="6 7" key="1">
    <citation type="submission" date="2022-12" db="EMBL/GenBank/DDBJ databases">
        <title>Chromosome-scale assembly of the Ensete ventricosum genome.</title>
        <authorList>
            <person name="Dussert Y."/>
            <person name="Stocks J."/>
            <person name="Wendawek A."/>
            <person name="Woldeyes F."/>
            <person name="Nichols R.A."/>
            <person name="Borrell J.S."/>
        </authorList>
    </citation>
    <scope>NUCLEOTIDE SEQUENCE [LARGE SCALE GENOMIC DNA]</scope>
    <source>
        <strain evidence="7">cv. Maze</strain>
        <tissue evidence="6">Seeds</tissue>
    </source>
</reference>
<keyword evidence="7" id="KW-1185">Reference proteome</keyword>
<keyword evidence="5" id="KW-0687">Ribonucleoprotein</keyword>
<comment type="similarity">
    <text evidence="2">Belongs to the eukaryotic ribosomal protein P1/P2 family.</text>
</comment>
<protein>
    <recommendedName>
        <fullName evidence="8">Ribosomal protein L7/L12 oligomerisation domain-containing protein</fullName>
    </recommendedName>
</protein>
<dbReference type="Proteomes" id="UP001222027">
    <property type="component" value="Unassembled WGS sequence"/>
</dbReference>
<name>A0AAV8QRR6_ENSVE</name>
<evidence type="ECO:0000256" key="2">
    <source>
        <dbReference type="ARBA" id="ARBA00005436"/>
    </source>
</evidence>
<evidence type="ECO:0000313" key="7">
    <source>
        <dbReference type="Proteomes" id="UP001222027"/>
    </source>
</evidence>
<dbReference type="InterPro" id="IPR038716">
    <property type="entry name" value="P1/P2_N_sf"/>
</dbReference>
<evidence type="ECO:0000256" key="1">
    <source>
        <dbReference type="ARBA" id="ARBA00003362"/>
    </source>
</evidence>
<evidence type="ECO:0000256" key="4">
    <source>
        <dbReference type="ARBA" id="ARBA00022980"/>
    </source>
</evidence>
<gene>
    <name evidence="6" type="ORF">OPV22_016525</name>
</gene>
<dbReference type="InterPro" id="IPR044076">
    <property type="entry name" value="Ribosomal_P2"/>
</dbReference>
<dbReference type="EMBL" id="JAQQAF010000005">
    <property type="protein sequence ID" value="KAJ8484040.1"/>
    <property type="molecule type" value="Genomic_DNA"/>
</dbReference>
<evidence type="ECO:0000313" key="6">
    <source>
        <dbReference type="EMBL" id="KAJ8484040.1"/>
    </source>
</evidence>
<evidence type="ECO:0008006" key="8">
    <source>
        <dbReference type="Google" id="ProtNLM"/>
    </source>
</evidence>
<dbReference type="AlphaFoldDB" id="A0AAV8QRR6"/>
<evidence type="ECO:0000256" key="3">
    <source>
        <dbReference type="ARBA" id="ARBA00011266"/>
    </source>
</evidence>
<keyword evidence="4" id="KW-0689">Ribosomal protein</keyword>
<comment type="function">
    <text evidence="1">Plays an important role in the elongation step of protein synthesis.</text>
</comment>
<proteinExistence type="inferred from homology"/>
<sequence>MKLVAAYLLGGNSQSSAGDLRSILESLGAEAEEERIDLLLFEVKGKEIAELIAAGRKKFASVPSGGAAPLASSVGGAAASAPAAAEPKKEEKEESDEFISYRKLGIFLCPLDGLMDNDNKSNR</sequence>
<evidence type="ECO:0000256" key="5">
    <source>
        <dbReference type="ARBA" id="ARBA00023274"/>
    </source>
</evidence>
<dbReference type="HAMAP" id="MF_01478">
    <property type="entry name" value="Ribosomal_L12_arch"/>
    <property type="match status" value="1"/>
</dbReference>
<comment type="subunit">
    <text evidence="3">P1 and P2 exist as dimers at the large ribosomal subunit.</text>
</comment>
<dbReference type="GO" id="GO:0002182">
    <property type="term" value="P:cytoplasmic translational elongation"/>
    <property type="evidence" value="ECO:0007669"/>
    <property type="project" value="InterPro"/>
</dbReference>